<dbReference type="Gene3D" id="2.150.10.10">
    <property type="entry name" value="Serralysin-like metalloprotease, C-terminal"/>
    <property type="match status" value="1"/>
</dbReference>
<sequence length="661" mass="68179">VGEPAGSNSAATSETTSGSIGFTSPDGIQAVSLGGHVLTGTSTTFPVETLPNGTTGQLTASYVYDAATGIGTISYSYTLLDNTAGDNTNASFAVVVTDADGDSAPAGNLVINIVDDVPSAFTPDTAHMVDQTATTHSVTDELNFTGHTGADGVGSVIFTQANGTPIVEGLAAHDVNGNLLTVEVNGVAEQLYLFYYRDPVTLAVDKTELIATTNEFYSTNGDPEVRGFIVDIDPLTDSYTLTTFGIIASGMGDVQVTDLSSIGGGSVTIKGITDVGGTTQDVILSSTSGPVNTDKDDIGVGNGQTLNSTDNVRIDFVNGLTIDKNGYSYTDHNTVSGFEQLVYITGNPNSTANLTLTAIVADNDQIYGTTDAGETQLNLSVSNITIYDASHNIVANNTQGLSITDLGNSILITGMHDGWSYQISSTDTFSAVNVAGATDTDTFSLGAFSYSQEAPGQPIDLSFGVTASDGDGDTVASQIDATLYPADRSVVGDDSPNINLVATVDHPYVFGYGGDDTLDGSIGHAVLVGGDGNDLLIYGIGDTIDGGNGVDTVRFDTAGLVDLTGAKLSDVEQLQMNGAATHTTLQLRPEDVLNFTNNADHTLFVRGQSGDAVNIDVVDPATAPAGTTVNIGGVEYTQFHLDVSGTTVTINVENTVTHTFI</sequence>
<protein>
    <recommendedName>
        <fullName evidence="4">Type I secretion C-terminal target domain (VC_A0849 subclass)</fullName>
    </recommendedName>
</protein>
<gene>
    <name evidence="2" type="ORF">SAMN02745746_00939</name>
</gene>
<accession>A0A1Y6BCM8</accession>
<evidence type="ECO:0000313" key="3">
    <source>
        <dbReference type="Proteomes" id="UP000192920"/>
    </source>
</evidence>
<keyword evidence="3" id="KW-1185">Reference proteome</keyword>
<feature type="non-terminal residue" evidence="2">
    <location>
        <position position="1"/>
    </location>
</feature>
<dbReference type="AlphaFoldDB" id="A0A1Y6BCM8"/>
<organism evidence="2 3">
    <name type="scientific">Pseudogulbenkiania subflava DSM 22618</name>
    <dbReference type="NCBI Taxonomy" id="1123014"/>
    <lineage>
        <taxon>Bacteria</taxon>
        <taxon>Pseudomonadati</taxon>
        <taxon>Pseudomonadota</taxon>
        <taxon>Betaproteobacteria</taxon>
        <taxon>Neisseriales</taxon>
        <taxon>Chromobacteriaceae</taxon>
        <taxon>Pseudogulbenkiania</taxon>
    </lineage>
</organism>
<feature type="compositionally biased region" description="Polar residues" evidence="1">
    <location>
        <begin position="1"/>
        <end position="22"/>
    </location>
</feature>
<dbReference type="STRING" id="1123014.SAMN02745746_00939"/>
<evidence type="ECO:0000256" key="1">
    <source>
        <dbReference type="SAM" id="MobiDB-lite"/>
    </source>
</evidence>
<dbReference type="InterPro" id="IPR011049">
    <property type="entry name" value="Serralysin-like_metalloprot_C"/>
</dbReference>
<reference evidence="3" key="1">
    <citation type="submission" date="2017-04" db="EMBL/GenBank/DDBJ databases">
        <authorList>
            <person name="Varghese N."/>
            <person name="Submissions S."/>
        </authorList>
    </citation>
    <scope>NUCLEOTIDE SEQUENCE [LARGE SCALE GENOMIC DNA]</scope>
    <source>
        <strain evidence="3">DSM 22618</strain>
    </source>
</reference>
<evidence type="ECO:0000313" key="2">
    <source>
        <dbReference type="EMBL" id="SMF04234.1"/>
    </source>
</evidence>
<dbReference type="EMBL" id="FXAG01000003">
    <property type="protein sequence ID" value="SMF04234.1"/>
    <property type="molecule type" value="Genomic_DNA"/>
</dbReference>
<name>A0A1Y6BCM8_9NEIS</name>
<feature type="region of interest" description="Disordered" evidence="1">
    <location>
        <begin position="1"/>
        <end position="23"/>
    </location>
</feature>
<proteinExistence type="predicted"/>
<dbReference type="SUPFAM" id="SSF51120">
    <property type="entry name" value="beta-Roll"/>
    <property type="match status" value="1"/>
</dbReference>
<evidence type="ECO:0008006" key="4">
    <source>
        <dbReference type="Google" id="ProtNLM"/>
    </source>
</evidence>
<dbReference type="Proteomes" id="UP000192920">
    <property type="component" value="Unassembled WGS sequence"/>
</dbReference>